<feature type="chain" id="PRO_5021270766" description="Infection structure specific protein" evidence="2">
    <location>
        <begin position="18"/>
        <end position="200"/>
    </location>
</feature>
<evidence type="ECO:0000256" key="2">
    <source>
        <dbReference type="SAM" id="SignalP"/>
    </source>
</evidence>
<organism evidence="3 4">
    <name type="scientific">Xylaria hypoxylon</name>
    <dbReference type="NCBI Taxonomy" id="37992"/>
    <lineage>
        <taxon>Eukaryota</taxon>
        <taxon>Fungi</taxon>
        <taxon>Dikarya</taxon>
        <taxon>Ascomycota</taxon>
        <taxon>Pezizomycotina</taxon>
        <taxon>Sordariomycetes</taxon>
        <taxon>Xylariomycetidae</taxon>
        <taxon>Xylariales</taxon>
        <taxon>Xylariaceae</taxon>
        <taxon>Xylaria</taxon>
    </lineage>
</organism>
<accession>A0A4Z0Z4T8</accession>
<dbReference type="STRING" id="37992.A0A4Z0Z4T8"/>
<evidence type="ECO:0008006" key="5">
    <source>
        <dbReference type="Google" id="ProtNLM"/>
    </source>
</evidence>
<protein>
    <recommendedName>
        <fullName evidence="5">Infection structure specific protein</fullName>
    </recommendedName>
</protein>
<dbReference type="Proteomes" id="UP000297716">
    <property type="component" value="Unassembled WGS sequence"/>
</dbReference>
<dbReference type="EMBL" id="SKBN01000038">
    <property type="protein sequence ID" value="TGJ85813.1"/>
    <property type="molecule type" value="Genomic_DNA"/>
</dbReference>
<evidence type="ECO:0000313" key="4">
    <source>
        <dbReference type="Proteomes" id="UP000297716"/>
    </source>
</evidence>
<feature type="signal peptide" evidence="2">
    <location>
        <begin position="1"/>
        <end position="17"/>
    </location>
</feature>
<evidence type="ECO:0000313" key="3">
    <source>
        <dbReference type="EMBL" id="TGJ85813.1"/>
    </source>
</evidence>
<comment type="caution">
    <text evidence="3">The sequence shown here is derived from an EMBL/GenBank/DDBJ whole genome shotgun (WGS) entry which is preliminary data.</text>
</comment>
<dbReference type="AlphaFoldDB" id="A0A4Z0Z4T8"/>
<sequence>MFSKALLAATVIGAATAQLPAIAKRDFIENRQYDDLDVDPTCKSALSAIETIYSSVPTPPADLLSVTLPADPCVTPSFTGTLESEWSSYTSEALQWYTSHADDFANFLTACSGLVDESAATNIPVCSSDLTALGSAPTITTPAQTTTDATGSGPASSTGASSTPSSSPTVATPNAAARETGFVVAAAMAAAGFMGAVAVL</sequence>
<evidence type="ECO:0000256" key="1">
    <source>
        <dbReference type="SAM" id="MobiDB-lite"/>
    </source>
</evidence>
<keyword evidence="2" id="KW-0732">Signal</keyword>
<reference evidence="3 4" key="1">
    <citation type="submission" date="2019-03" db="EMBL/GenBank/DDBJ databases">
        <title>Draft genome sequence of Xylaria hypoxylon DSM 108379, a ubiquitous saprotrophic-parasitic fungi on hardwood.</title>
        <authorList>
            <person name="Buettner E."/>
            <person name="Leonhardt S."/>
            <person name="Gebauer A.M."/>
            <person name="Liers C."/>
            <person name="Hofrichter M."/>
            <person name="Kellner H."/>
        </authorList>
    </citation>
    <scope>NUCLEOTIDE SEQUENCE [LARGE SCALE GENOMIC DNA]</scope>
    <source>
        <strain evidence="3 4">DSM 108379</strain>
    </source>
</reference>
<keyword evidence="4" id="KW-1185">Reference proteome</keyword>
<name>A0A4Z0Z4T8_9PEZI</name>
<dbReference type="OrthoDB" id="3561078at2759"/>
<proteinExistence type="predicted"/>
<feature type="region of interest" description="Disordered" evidence="1">
    <location>
        <begin position="137"/>
        <end position="172"/>
    </location>
</feature>
<gene>
    <name evidence="3" type="ORF">E0Z10_g2955</name>
</gene>